<protein>
    <submittedName>
        <fullName evidence="2">Uncharacterized protein</fullName>
    </submittedName>
</protein>
<feature type="transmembrane region" description="Helical" evidence="1">
    <location>
        <begin position="153"/>
        <end position="171"/>
    </location>
</feature>
<proteinExistence type="predicted"/>
<dbReference type="AlphaFoldDB" id="A0AAD9JCJ9"/>
<accession>A0AAD9JCJ9</accession>
<keyword evidence="1" id="KW-0812">Transmembrane</keyword>
<keyword evidence="3" id="KW-1185">Reference proteome</keyword>
<keyword evidence="1" id="KW-1133">Transmembrane helix</keyword>
<dbReference type="PANTHER" id="PTHR12242:SF1">
    <property type="entry name" value="MYND-TYPE DOMAIN-CONTAINING PROTEIN"/>
    <property type="match status" value="1"/>
</dbReference>
<comment type="caution">
    <text evidence="2">The sequence shown here is derived from an EMBL/GenBank/DDBJ whole genome shotgun (WGS) entry which is preliminary data.</text>
</comment>
<feature type="transmembrane region" description="Helical" evidence="1">
    <location>
        <begin position="41"/>
        <end position="63"/>
    </location>
</feature>
<sequence length="229" mass="25686">MANRNAGCVEAFRISNFGLEHSNPELFVSSQWNTRCACCGIVYVIYRVIVAIYWLIILVLSLVRSCARTDHAVGCLKWFIYLTNWQLLALTADAIMQGFTVIYFCVKEKKTGDSGDMDVNYLDVSTHLVNSVYGFANLFIVASPLRVYHVVHLLAYGAAYIVFSVVLKYAADISAYRAVDWSEPRTATMASFLGSIGIVALWLVLYGLYRARLAIYEAISRKRVHVVSP</sequence>
<gene>
    <name evidence="2" type="ORF">LSH36_403g01033</name>
</gene>
<feature type="transmembrane region" description="Helical" evidence="1">
    <location>
        <begin position="84"/>
        <end position="104"/>
    </location>
</feature>
<dbReference type="InterPro" id="IPR049352">
    <property type="entry name" value="Rost"/>
</dbReference>
<organism evidence="2 3">
    <name type="scientific">Paralvinella palmiformis</name>
    <dbReference type="NCBI Taxonomy" id="53620"/>
    <lineage>
        <taxon>Eukaryota</taxon>
        <taxon>Metazoa</taxon>
        <taxon>Spiralia</taxon>
        <taxon>Lophotrochozoa</taxon>
        <taxon>Annelida</taxon>
        <taxon>Polychaeta</taxon>
        <taxon>Sedentaria</taxon>
        <taxon>Canalipalpata</taxon>
        <taxon>Terebellida</taxon>
        <taxon>Terebelliformia</taxon>
        <taxon>Alvinellidae</taxon>
        <taxon>Paralvinella</taxon>
    </lineage>
</organism>
<dbReference type="EMBL" id="JAODUP010000403">
    <property type="protein sequence ID" value="KAK2150481.1"/>
    <property type="molecule type" value="Genomic_DNA"/>
</dbReference>
<dbReference type="Proteomes" id="UP001208570">
    <property type="component" value="Unassembled WGS sequence"/>
</dbReference>
<dbReference type="GO" id="GO:0016020">
    <property type="term" value="C:membrane"/>
    <property type="evidence" value="ECO:0007669"/>
    <property type="project" value="TreeGrafter"/>
</dbReference>
<evidence type="ECO:0000313" key="2">
    <source>
        <dbReference type="EMBL" id="KAK2150481.1"/>
    </source>
</evidence>
<evidence type="ECO:0000313" key="3">
    <source>
        <dbReference type="Proteomes" id="UP001208570"/>
    </source>
</evidence>
<dbReference type="PANTHER" id="PTHR12242">
    <property type="entry name" value="OS02G0130600 PROTEIN-RELATED"/>
    <property type="match status" value="1"/>
</dbReference>
<name>A0AAD9JCJ9_9ANNE</name>
<keyword evidence="1" id="KW-0472">Membrane</keyword>
<feature type="transmembrane region" description="Helical" evidence="1">
    <location>
        <begin position="191"/>
        <end position="209"/>
    </location>
</feature>
<reference evidence="2" key="1">
    <citation type="journal article" date="2023" name="Mol. Biol. Evol.">
        <title>Third-Generation Sequencing Reveals the Adaptive Role of the Epigenome in Three Deep-Sea Polychaetes.</title>
        <authorList>
            <person name="Perez M."/>
            <person name="Aroh O."/>
            <person name="Sun Y."/>
            <person name="Lan Y."/>
            <person name="Juniper S.K."/>
            <person name="Young C.R."/>
            <person name="Angers B."/>
            <person name="Qian P.Y."/>
        </authorList>
    </citation>
    <scope>NUCLEOTIDE SEQUENCE</scope>
    <source>
        <strain evidence="2">P08H-3</strain>
    </source>
</reference>
<evidence type="ECO:0000256" key="1">
    <source>
        <dbReference type="SAM" id="Phobius"/>
    </source>
</evidence>
<dbReference type="Pfam" id="PF21534">
    <property type="entry name" value="Rost"/>
    <property type="match status" value="1"/>
</dbReference>